<proteinExistence type="predicted"/>
<keyword evidence="3" id="KW-1185">Reference proteome</keyword>
<dbReference type="PANTHER" id="PTHR43861">
    <property type="entry name" value="TRANS-ACONITATE 2-METHYLTRANSFERASE-RELATED"/>
    <property type="match status" value="1"/>
</dbReference>
<dbReference type="Gene3D" id="3.40.50.150">
    <property type="entry name" value="Vaccinia Virus protein VP39"/>
    <property type="match status" value="1"/>
</dbReference>
<dbReference type="RefSeq" id="WP_204007079.1">
    <property type="nucleotide sequence ID" value="NZ_BOOZ01000014.1"/>
</dbReference>
<gene>
    <name evidence="2" type="ORF">Van01_29260</name>
</gene>
<dbReference type="EMBL" id="BOOZ01000014">
    <property type="protein sequence ID" value="GIJ09712.1"/>
    <property type="molecule type" value="Genomic_DNA"/>
</dbReference>
<dbReference type="Proteomes" id="UP000647017">
    <property type="component" value="Unassembled WGS sequence"/>
</dbReference>
<evidence type="ECO:0000313" key="2">
    <source>
        <dbReference type="EMBL" id="GIJ09712.1"/>
    </source>
</evidence>
<accession>A0ABQ4HVR0</accession>
<dbReference type="CDD" id="cd02440">
    <property type="entry name" value="AdoMet_MTases"/>
    <property type="match status" value="1"/>
</dbReference>
<evidence type="ECO:0000313" key="3">
    <source>
        <dbReference type="Proteomes" id="UP000647017"/>
    </source>
</evidence>
<feature type="domain" description="Methyltransferase" evidence="1">
    <location>
        <begin position="64"/>
        <end position="164"/>
    </location>
</feature>
<sequence length="209" mass="23132">MGKAPLRTMARLVGAPVRALVRRSPRLTAALWDTQYALGFWGYLDDTGGGEVPLSLIETWAPNPTILDLGCGTSANLPLAEGRHRHYHGVDISRRAIEAARSLDRPYASFEVADIRTYDTTRRFDAILLREVIYYLSVPEATRLLRRLPGLLTDRGRILVQIYDVQRSRQFVEVIRECALDVATRLPTDSDGGAAGAFFVLTPAAAPKP</sequence>
<organism evidence="2 3">
    <name type="scientific">Micromonospora andamanensis</name>
    <dbReference type="NCBI Taxonomy" id="1287068"/>
    <lineage>
        <taxon>Bacteria</taxon>
        <taxon>Bacillati</taxon>
        <taxon>Actinomycetota</taxon>
        <taxon>Actinomycetes</taxon>
        <taxon>Micromonosporales</taxon>
        <taxon>Micromonosporaceae</taxon>
        <taxon>Micromonospora</taxon>
    </lineage>
</organism>
<name>A0ABQ4HVR0_9ACTN</name>
<dbReference type="InterPro" id="IPR025714">
    <property type="entry name" value="Methyltranfer_dom"/>
</dbReference>
<dbReference type="Pfam" id="PF13847">
    <property type="entry name" value="Methyltransf_31"/>
    <property type="match status" value="1"/>
</dbReference>
<evidence type="ECO:0000259" key="1">
    <source>
        <dbReference type="Pfam" id="PF13847"/>
    </source>
</evidence>
<comment type="caution">
    <text evidence="2">The sequence shown here is derived from an EMBL/GenBank/DDBJ whole genome shotgun (WGS) entry which is preliminary data.</text>
</comment>
<protein>
    <recommendedName>
        <fullName evidence="1">Methyltransferase domain-containing protein</fullName>
    </recommendedName>
</protein>
<reference evidence="2 3" key="1">
    <citation type="submission" date="2021-01" db="EMBL/GenBank/DDBJ databases">
        <title>Whole genome shotgun sequence of Verrucosispora andamanensis NBRC 109075.</title>
        <authorList>
            <person name="Komaki H."/>
            <person name="Tamura T."/>
        </authorList>
    </citation>
    <scope>NUCLEOTIDE SEQUENCE [LARGE SCALE GENOMIC DNA]</scope>
    <source>
        <strain evidence="2 3">NBRC 109075</strain>
    </source>
</reference>
<dbReference type="SUPFAM" id="SSF53335">
    <property type="entry name" value="S-adenosyl-L-methionine-dependent methyltransferases"/>
    <property type="match status" value="1"/>
</dbReference>
<dbReference type="InterPro" id="IPR029063">
    <property type="entry name" value="SAM-dependent_MTases_sf"/>
</dbReference>